<keyword evidence="2" id="KW-1185">Reference proteome</keyword>
<name>A0ABN9U1R1_9DINO</name>
<proteinExistence type="predicted"/>
<comment type="caution">
    <text evidence="1">The sequence shown here is derived from an EMBL/GenBank/DDBJ whole genome shotgun (WGS) entry which is preliminary data.</text>
</comment>
<dbReference type="EMBL" id="CAUYUJ010015336">
    <property type="protein sequence ID" value="CAK0852704.1"/>
    <property type="molecule type" value="Genomic_DNA"/>
</dbReference>
<dbReference type="SUPFAM" id="SSF50370">
    <property type="entry name" value="Ricin B-like lectins"/>
    <property type="match status" value="2"/>
</dbReference>
<evidence type="ECO:0000313" key="1">
    <source>
        <dbReference type="EMBL" id="CAK0852704.1"/>
    </source>
</evidence>
<dbReference type="Gene3D" id="2.80.10.50">
    <property type="match status" value="2"/>
</dbReference>
<dbReference type="Proteomes" id="UP001189429">
    <property type="component" value="Unassembled WGS sequence"/>
</dbReference>
<protein>
    <recommendedName>
        <fullName evidence="3">PDZ domain-containing protein</fullName>
    </recommendedName>
</protein>
<dbReference type="PROSITE" id="PS50231">
    <property type="entry name" value="RICIN_B_LECTIN"/>
    <property type="match status" value="1"/>
</dbReference>
<organism evidence="1 2">
    <name type="scientific">Prorocentrum cordatum</name>
    <dbReference type="NCBI Taxonomy" id="2364126"/>
    <lineage>
        <taxon>Eukaryota</taxon>
        <taxon>Sar</taxon>
        <taxon>Alveolata</taxon>
        <taxon>Dinophyceae</taxon>
        <taxon>Prorocentrales</taxon>
        <taxon>Prorocentraceae</taxon>
        <taxon>Prorocentrum</taxon>
    </lineage>
</organism>
<dbReference type="CDD" id="cd23432">
    <property type="entry name" value="beta-trefoil_Ricin_EndoBetaGal-like"/>
    <property type="match status" value="2"/>
</dbReference>
<evidence type="ECO:0008006" key="3">
    <source>
        <dbReference type="Google" id="ProtNLM"/>
    </source>
</evidence>
<sequence length="422" mass="47243">MFSCCTDTRATDSEVPLQGPVSEEEVKKSWAKLPETFEVEVAHASGAIGLDIGHHEAKCLKIKGVRDGSVGKHNKAHPDKALKEGDFILAANGVKGVSTDILAEMKKKQKSKKLQLLVSRGAPVDEPVACRLRCAWKDEGTYYLNAASDPSQREVQCYTLESEWSSEKWFIHDAGKGFKRIQNQWTGKYLNWVEDGTGVALSEYNESYDSMLWKPDSNVSTSGAFKYQNKYKTDLYLNMNDGSGPSRSVGLTTDQSVDFLSAQWLIEPFVSTGGVSCKLQCAWTDGGTYYLNAANDPRQSEVQCYILDSQSSEWTSMRWWVYDVGDGYYRIQNQWTKKFLNWVKDGSGVALSEYNESYDSMLWKQDSNVSTSGAFKYQNKYKTDLYLNMSDGSGPSRSVGLTTDQSVDFLSAQWLIQNVEAA</sequence>
<reference evidence="1" key="1">
    <citation type="submission" date="2023-10" db="EMBL/GenBank/DDBJ databases">
        <authorList>
            <person name="Chen Y."/>
            <person name="Shah S."/>
            <person name="Dougan E. K."/>
            <person name="Thang M."/>
            <person name="Chan C."/>
        </authorList>
    </citation>
    <scope>NUCLEOTIDE SEQUENCE [LARGE SCALE GENOMIC DNA]</scope>
</reference>
<evidence type="ECO:0000313" key="2">
    <source>
        <dbReference type="Proteomes" id="UP001189429"/>
    </source>
</evidence>
<accession>A0ABN9U1R1</accession>
<dbReference type="InterPro" id="IPR035992">
    <property type="entry name" value="Ricin_B-like_lectins"/>
</dbReference>
<gene>
    <name evidence="1" type="ORF">PCOR1329_LOCUS44411</name>
</gene>